<proteinExistence type="predicted"/>
<sequence>MAAYRWAAGPAGVLGMNMQERAGPRGGEEGGKGKRIEKEVRPETAGDSGGKTTVAKQSYQYQLVNRTGGGVQGQRKADGVEKQRPGQQICDERAARAIWDSRRANG</sequence>
<accession>A0A2N6NIY1</accession>
<reference evidence="2 3" key="1">
    <citation type="journal article" date="2016" name="Appl. Microbiol. Biotechnol.">
        <title>Characterization of T-DNA insertion mutants with decreased virulence in the entomopathogenic fungus Beauveria bassiana JEF-007.</title>
        <authorList>
            <person name="Kim S."/>
            <person name="Lee S.J."/>
            <person name="Nai Y.S."/>
            <person name="Yu J.S."/>
            <person name="Lee M.R."/>
            <person name="Yang Y.T."/>
            <person name="Kim J.S."/>
        </authorList>
    </citation>
    <scope>NUCLEOTIDE SEQUENCE [LARGE SCALE GENOMIC DNA]</scope>
    <source>
        <strain evidence="2 3">JEF-007</strain>
    </source>
</reference>
<feature type="compositionally biased region" description="Basic and acidic residues" evidence="1">
    <location>
        <begin position="22"/>
        <end position="44"/>
    </location>
</feature>
<organism evidence="2 3">
    <name type="scientific">Beauveria bassiana</name>
    <name type="common">White muscardine disease fungus</name>
    <name type="synonym">Tritirachium shiotae</name>
    <dbReference type="NCBI Taxonomy" id="176275"/>
    <lineage>
        <taxon>Eukaryota</taxon>
        <taxon>Fungi</taxon>
        <taxon>Dikarya</taxon>
        <taxon>Ascomycota</taxon>
        <taxon>Pezizomycotina</taxon>
        <taxon>Sordariomycetes</taxon>
        <taxon>Hypocreomycetidae</taxon>
        <taxon>Hypocreales</taxon>
        <taxon>Cordycipitaceae</taxon>
        <taxon>Beauveria</taxon>
    </lineage>
</organism>
<evidence type="ECO:0000313" key="3">
    <source>
        <dbReference type="Proteomes" id="UP000235728"/>
    </source>
</evidence>
<protein>
    <submittedName>
        <fullName evidence="2">Uncharacterized protein</fullName>
    </submittedName>
</protein>
<gene>
    <name evidence="2" type="ORF">BM221_006910</name>
</gene>
<comment type="caution">
    <text evidence="2">The sequence shown here is derived from an EMBL/GenBank/DDBJ whole genome shotgun (WGS) entry which is preliminary data.</text>
</comment>
<evidence type="ECO:0000313" key="2">
    <source>
        <dbReference type="EMBL" id="PMB67247.1"/>
    </source>
</evidence>
<name>A0A2N6NIY1_BEABA</name>
<feature type="compositionally biased region" description="Basic and acidic residues" evidence="1">
    <location>
        <begin position="75"/>
        <end position="88"/>
    </location>
</feature>
<feature type="region of interest" description="Disordered" evidence="1">
    <location>
        <begin position="67"/>
        <end position="88"/>
    </location>
</feature>
<feature type="region of interest" description="Disordered" evidence="1">
    <location>
        <begin position="1"/>
        <end position="54"/>
    </location>
</feature>
<dbReference type="EMBL" id="MRVG01000007">
    <property type="protein sequence ID" value="PMB67247.1"/>
    <property type="molecule type" value="Genomic_DNA"/>
</dbReference>
<evidence type="ECO:0000256" key="1">
    <source>
        <dbReference type="SAM" id="MobiDB-lite"/>
    </source>
</evidence>
<dbReference type="AlphaFoldDB" id="A0A2N6NIY1"/>
<dbReference type="Proteomes" id="UP000235728">
    <property type="component" value="Unassembled WGS sequence"/>
</dbReference>